<dbReference type="InterPro" id="IPR051534">
    <property type="entry name" value="CBASS_pafABC_assoc_protein"/>
</dbReference>
<dbReference type="Proteomes" id="UP000700212">
    <property type="component" value="Unassembled WGS sequence"/>
</dbReference>
<dbReference type="AlphaFoldDB" id="A0A921T491"/>
<accession>A0A921T491</accession>
<reference evidence="2" key="2">
    <citation type="submission" date="2021-09" db="EMBL/GenBank/DDBJ databases">
        <authorList>
            <person name="Gilroy R."/>
        </authorList>
    </citation>
    <scope>NUCLEOTIDE SEQUENCE</scope>
    <source>
        <strain evidence="2">CHK160-4876</strain>
    </source>
</reference>
<reference evidence="2" key="1">
    <citation type="journal article" date="2021" name="PeerJ">
        <title>Extensive microbial diversity within the chicken gut microbiome revealed by metagenomics and culture.</title>
        <authorList>
            <person name="Gilroy R."/>
            <person name="Ravi A."/>
            <person name="Getino M."/>
            <person name="Pursley I."/>
            <person name="Horton D.L."/>
            <person name="Alikhan N.F."/>
            <person name="Baker D."/>
            <person name="Gharbi K."/>
            <person name="Hall N."/>
            <person name="Watson M."/>
            <person name="Adriaenssens E.M."/>
            <person name="Foster-Nyarko E."/>
            <person name="Jarju S."/>
            <person name="Secka A."/>
            <person name="Antonio M."/>
            <person name="Oren A."/>
            <person name="Chaudhuri R.R."/>
            <person name="La Ragione R."/>
            <person name="Hildebrand F."/>
            <person name="Pallen M.J."/>
        </authorList>
    </citation>
    <scope>NUCLEOTIDE SEQUENCE</scope>
    <source>
        <strain evidence="2">CHK160-4876</strain>
    </source>
</reference>
<evidence type="ECO:0000259" key="1">
    <source>
        <dbReference type="Pfam" id="PF13280"/>
    </source>
</evidence>
<proteinExistence type="predicted"/>
<feature type="domain" description="WYL" evidence="1">
    <location>
        <begin position="34"/>
        <end position="114"/>
    </location>
</feature>
<evidence type="ECO:0000313" key="3">
    <source>
        <dbReference type="Proteomes" id="UP000700212"/>
    </source>
</evidence>
<feature type="non-terminal residue" evidence="2">
    <location>
        <position position="1"/>
    </location>
</feature>
<comment type="caution">
    <text evidence="2">The sequence shown here is derived from an EMBL/GenBank/DDBJ whole genome shotgun (WGS) entry which is preliminary data.</text>
</comment>
<organism evidence="2 3">
    <name type="scientific">Metalysinibacillus jejuensis</name>
    <dbReference type="NCBI Taxonomy" id="914327"/>
    <lineage>
        <taxon>Bacteria</taxon>
        <taxon>Bacillati</taxon>
        <taxon>Bacillota</taxon>
        <taxon>Bacilli</taxon>
        <taxon>Bacillales</taxon>
        <taxon>Caryophanaceae</taxon>
        <taxon>Metalysinibacillus</taxon>
    </lineage>
</organism>
<dbReference type="EMBL" id="DYTV01000003">
    <property type="protein sequence ID" value="HJH10086.1"/>
    <property type="molecule type" value="Genomic_DNA"/>
</dbReference>
<evidence type="ECO:0000313" key="2">
    <source>
        <dbReference type="EMBL" id="HJH10086.1"/>
    </source>
</evidence>
<dbReference type="PANTHER" id="PTHR34580">
    <property type="match status" value="1"/>
</dbReference>
<gene>
    <name evidence="2" type="ORF">K8V30_00060</name>
</gene>
<dbReference type="Pfam" id="PF13280">
    <property type="entry name" value="WYL"/>
    <property type="match status" value="1"/>
</dbReference>
<name>A0A921T491_9BACL</name>
<protein>
    <submittedName>
        <fullName evidence="2">WYL domain-containing protein</fullName>
    </submittedName>
</protein>
<dbReference type="PANTHER" id="PTHR34580:SF1">
    <property type="entry name" value="PROTEIN PAFC"/>
    <property type="match status" value="1"/>
</dbReference>
<sequence length="231" mass="26840">LEGLMSTHFKSRMKDIKSVGSQVTTTTNLFENIAQLDEAINKKVQVAFAYNKHVVDDKCNLQLATQVNRDGEERVYVINPYNIVAANGRYYLVCNNDKYDNVSHYRLDRMTNITLLQTKRKPTHKVKGLETNLDVPQHITEHIYMFSGQSTSVSMRFNKHFLNEFTDWFGTENSMFSNQTADEITARVMVNEMAMRKWALQYALHVKVLTPKSLVEDIKQDIAQVWQNYFD</sequence>
<dbReference type="InterPro" id="IPR026881">
    <property type="entry name" value="WYL_dom"/>
</dbReference>
<dbReference type="PROSITE" id="PS52050">
    <property type="entry name" value="WYL"/>
    <property type="match status" value="1"/>
</dbReference>